<dbReference type="PATRIC" id="fig|1123269.5.peg.267"/>
<dbReference type="PANTHER" id="PTHR30055:SF226">
    <property type="entry name" value="HTH-TYPE TRANSCRIPTIONAL REGULATOR PKSA"/>
    <property type="match status" value="1"/>
</dbReference>
<keyword evidence="5" id="KW-1185">Reference proteome</keyword>
<dbReference type="PRINTS" id="PR00455">
    <property type="entry name" value="HTHTETR"/>
</dbReference>
<reference evidence="4 5" key="1">
    <citation type="submission" date="2013-07" db="EMBL/GenBank/DDBJ databases">
        <title>Completed genome of Sphingomonas sanxanigenens NX02.</title>
        <authorList>
            <person name="Ma T."/>
            <person name="Huang H."/>
            <person name="Wu M."/>
            <person name="Li X."/>
            <person name="Li G."/>
        </authorList>
    </citation>
    <scope>NUCLEOTIDE SEQUENCE [LARGE SCALE GENOMIC DNA]</scope>
    <source>
        <strain evidence="4 5">NX02</strain>
    </source>
</reference>
<dbReference type="Pfam" id="PF17918">
    <property type="entry name" value="TetR_C_15"/>
    <property type="match status" value="1"/>
</dbReference>
<dbReference type="OrthoDB" id="9808189at2"/>
<accession>W0A8Q4</accession>
<evidence type="ECO:0000256" key="2">
    <source>
        <dbReference type="PROSITE-ProRule" id="PRU00335"/>
    </source>
</evidence>
<proteinExistence type="predicted"/>
<dbReference type="KEGG" id="ssan:NX02_01320"/>
<dbReference type="STRING" id="1123269.NX02_01320"/>
<dbReference type="EMBL" id="CP006644">
    <property type="protein sequence ID" value="AHE52030.1"/>
    <property type="molecule type" value="Genomic_DNA"/>
</dbReference>
<dbReference type="PROSITE" id="PS50977">
    <property type="entry name" value="HTH_TETR_2"/>
    <property type="match status" value="1"/>
</dbReference>
<evidence type="ECO:0000256" key="1">
    <source>
        <dbReference type="ARBA" id="ARBA00023125"/>
    </source>
</evidence>
<dbReference type="RefSeq" id="WP_025290407.1">
    <property type="nucleotide sequence ID" value="NZ_CP006644.1"/>
</dbReference>
<dbReference type="Gene3D" id="1.10.357.10">
    <property type="entry name" value="Tetracycline Repressor, domain 2"/>
    <property type="match status" value="1"/>
</dbReference>
<dbReference type="PANTHER" id="PTHR30055">
    <property type="entry name" value="HTH-TYPE TRANSCRIPTIONAL REGULATOR RUTR"/>
    <property type="match status" value="1"/>
</dbReference>
<dbReference type="AlphaFoldDB" id="W0A8Q4"/>
<sequence length="202" mass="21784">MHGTAPRKLPRQARSQAMVEAMLDATARILIRDGREAATTNAIALEAGVSIGSLYQYFPNRDAIIAALVHRHGHRIHALVTDAMRPPPATLDDAITRIVHAVFAAHRLDPALHDALDHDFGHGAHGHHHPTTKQAVAEQMGLLPETVKAEISCVDADHAPLVVAEIMHSLAHAALVHPREPRDAAALERQAVSAVLAYLRAV</sequence>
<dbReference type="InterPro" id="IPR041669">
    <property type="entry name" value="TetR_C_15"/>
</dbReference>
<dbReference type="Pfam" id="PF00440">
    <property type="entry name" value="TetR_N"/>
    <property type="match status" value="1"/>
</dbReference>
<evidence type="ECO:0000259" key="3">
    <source>
        <dbReference type="PROSITE" id="PS50977"/>
    </source>
</evidence>
<dbReference type="eggNOG" id="COG1309">
    <property type="taxonomic scope" value="Bacteria"/>
</dbReference>
<dbReference type="InterPro" id="IPR009057">
    <property type="entry name" value="Homeodomain-like_sf"/>
</dbReference>
<dbReference type="InterPro" id="IPR001647">
    <property type="entry name" value="HTH_TetR"/>
</dbReference>
<dbReference type="InterPro" id="IPR050109">
    <property type="entry name" value="HTH-type_TetR-like_transc_reg"/>
</dbReference>
<evidence type="ECO:0000313" key="5">
    <source>
        <dbReference type="Proteomes" id="UP000018851"/>
    </source>
</evidence>
<feature type="domain" description="HTH tetR-type" evidence="3">
    <location>
        <begin position="16"/>
        <end position="76"/>
    </location>
</feature>
<dbReference type="SUPFAM" id="SSF46689">
    <property type="entry name" value="Homeodomain-like"/>
    <property type="match status" value="1"/>
</dbReference>
<feature type="DNA-binding region" description="H-T-H motif" evidence="2">
    <location>
        <begin position="39"/>
        <end position="58"/>
    </location>
</feature>
<evidence type="ECO:0000313" key="4">
    <source>
        <dbReference type="EMBL" id="AHE52030.1"/>
    </source>
</evidence>
<dbReference type="GO" id="GO:0003700">
    <property type="term" value="F:DNA-binding transcription factor activity"/>
    <property type="evidence" value="ECO:0007669"/>
    <property type="project" value="TreeGrafter"/>
</dbReference>
<dbReference type="Proteomes" id="UP000018851">
    <property type="component" value="Chromosome"/>
</dbReference>
<keyword evidence="1 2" id="KW-0238">DNA-binding</keyword>
<organism evidence="4 5">
    <name type="scientific">Sphingomonas sanxanigenens DSM 19645 = NX02</name>
    <dbReference type="NCBI Taxonomy" id="1123269"/>
    <lineage>
        <taxon>Bacteria</taxon>
        <taxon>Pseudomonadati</taxon>
        <taxon>Pseudomonadota</taxon>
        <taxon>Alphaproteobacteria</taxon>
        <taxon>Sphingomonadales</taxon>
        <taxon>Sphingomonadaceae</taxon>
        <taxon>Sphingomonas</taxon>
    </lineage>
</organism>
<dbReference type="HOGENOM" id="CLU_069356_46_0_5"/>
<protein>
    <recommendedName>
        <fullName evidence="3">HTH tetR-type domain-containing protein</fullName>
    </recommendedName>
</protein>
<dbReference type="GO" id="GO:0000976">
    <property type="term" value="F:transcription cis-regulatory region binding"/>
    <property type="evidence" value="ECO:0007669"/>
    <property type="project" value="TreeGrafter"/>
</dbReference>
<gene>
    <name evidence="4" type="ORF">NX02_01320</name>
</gene>
<name>W0A8Q4_9SPHN</name>